<dbReference type="InterPro" id="IPR036318">
    <property type="entry name" value="FAD-bd_PCMH-like_sf"/>
</dbReference>
<dbReference type="InterPro" id="IPR036683">
    <property type="entry name" value="CO_DH_flav_C_dom_sf"/>
</dbReference>
<feature type="domain" description="FAD-binding PCMH-type" evidence="4">
    <location>
        <begin position="1"/>
        <end position="178"/>
    </location>
</feature>
<organism evidence="5 6">
    <name type="scientific">Bordetella ansorpii</name>
    <dbReference type="NCBI Taxonomy" id="288768"/>
    <lineage>
        <taxon>Bacteria</taxon>
        <taxon>Pseudomonadati</taxon>
        <taxon>Pseudomonadota</taxon>
        <taxon>Betaproteobacteria</taxon>
        <taxon>Burkholderiales</taxon>
        <taxon>Alcaligenaceae</taxon>
        <taxon>Bordetella</taxon>
    </lineage>
</organism>
<dbReference type="Gene3D" id="3.30.390.50">
    <property type="entry name" value="CO dehydrogenase flavoprotein, C-terminal domain"/>
    <property type="match status" value="1"/>
</dbReference>
<gene>
    <name evidence="5" type="primary">cutM</name>
    <name evidence="5" type="ORF">SAMEA1982600_00865</name>
</gene>
<dbReference type="GO" id="GO:0071949">
    <property type="term" value="F:FAD binding"/>
    <property type="evidence" value="ECO:0007669"/>
    <property type="project" value="InterPro"/>
</dbReference>
<dbReference type="EC" id="1.2.99.2" evidence="5"/>
<evidence type="ECO:0000313" key="5">
    <source>
        <dbReference type="EMBL" id="SAI00050.1"/>
    </source>
</evidence>
<dbReference type="Pfam" id="PF00941">
    <property type="entry name" value="FAD_binding_5"/>
    <property type="match status" value="1"/>
</dbReference>
<sequence>MKAARFDYARPASLADALKGLMTAGHGAKPMSGSQSLGPMLNLRLARPGAVVDVSGVAELRKVEQRGERLRVGAAVTHAEIEDGVHAPLRNHPMQGVAGRIAYRAVRNRGTLGGSLAHADPAADWVVVCAGLGARLEIADADGAVRHETVQRFMAGAYTTSLQEGELIVAVDVPAASADSRFGYYKFCRKTGEFAEASCVAWFDPRSRTARLVLGALDATPRSLTALAQACARQGGAAVTAAAVRGAVEQALPEKDAVERRLYETVVARCLAQALGTPANLIDDMPPRGAGEAKP</sequence>
<dbReference type="GO" id="GO:0016491">
    <property type="term" value="F:oxidoreductase activity"/>
    <property type="evidence" value="ECO:0007669"/>
    <property type="project" value="UniProtKB-KW"/>
</dbReference>
<dbReference type="PANTHER" id="PTHR42659:SF2">
    <property type="entry name" value="XANTHINE DEHYDROGENASE SUBUNIT C-RELATED"/>
    <property type="match status" value="1"/>
</dbReference>
<dbReference type="Gene3D" id="3.30.465.10">
    <property type="match status" value="1"/>
</dbReference>
<dbReference type="AlphaFoldDB" id="A0A157LTU8"/>
<dbReference type="EMBL" id="FKBS01000008">
    <property type="protein sequence ID" value="SAI00050.1"/>
    <property type="molecule type" value="Genomic_DNA"/>
</dbReference>
<keyword evidence="1" id="KW-0285">Flavoprotein</keyword>
<keyword evidence="2" id="KW-0274">FAD</keyword>
<dbReference type="PROSITE" id="PS51387">
    <property type="entry name" value="FAD_PCMH"/>
    <property type="match status" value="1"/>
</dbReference>
<dbReference type="InterPro" id="IPR016167">
    <property type="entry name" value="FAD-bd_PCMH_sub1"/>
</dbReference>
<dbReference type="SUPFAM" id="SSF56176">
    <property type="entry name" value="FAD-binding/transporter-associated domain-like"/>
    <property type="match status" value="1"/>
</dbReference>
<proteinExistence type="predicted"/>
<evidence type="ECO:0000259" key="4">
    <source>
        <dbReference type="PROSITE" id="PS51387"/>
    </source>
</evidence>
<dbReference type="RefSeq" id="WP_066408791.1">
    <property type="nucleotide sequence ID" value="NZ_FKBS01000008.1"/>
</dbReference>
<dbReference type="InterPro" id="IPR016166">
    <property type="entry name" value="FAD-bd_PCMH"/>
</dbReference>
<dbReference type="Proteomes" id="UP000077037">
    <property type="component" value="Unassembled WGS sequence"/>
</dbReference>
<name>A0A157LTU8_9BORD</name>
<dbReference type="PANTHER" id="PTHR42659">
    <property type="entry name" value="XANTHINE DEHYDROGENASE SUBUNIT C-RELATED"/>
    <property type="match status" value="1"/>
</dbReference>
<evidence type="ECO:0000256" key="1">
    <source>
        <dbReference type="ARBA" id="ARBA00022630"/>
    </source>
</evidence>
<evidence type="ECO:0000256" key="2">
    <source>
        <dbReference type="ARBA" id="ARBA00022827"/>
    </source>
</evidence>
<dbReference type="OrthoDB" id="9793944at2"/>
<dbReference type="InterPro" id="IPR016169">
    <property type="entry name" value="FAD-bd_PCMH_sub2"/>
</dbReference>
<protein>
    <submittedName>
        <fullName evidence="5">Oxidoreductase medium subunit</fullName>
        <ecNumber evidence="5">1.2.99.2</ecNumber>
    </submittedName>
</protein>
<reference evidence="5 6" key="1">
    <citation type="submission" date="2016-03" db="EMBL/GenBank/DDBJ databases">
        <authorList>
            <consortium name="Pathogen Informatics"/>
        </authorList>
    </citation>
    <scope>NUCLEOTIDE SEQUENCE [LARGE SCALE GENOMIC DNA]</scope>
    <source>
        <strain evidence="5 6">NCTC13364</strain>
    </source>
</reference>
<dbReference type="InterPro" id="IPR002346">
    <property type="entry name" value="Mopterin_DH_FAD-bd"/>
</dbReference>
<evidence type="ECO:0000313" key="6">
    <source>
        <dbReference type="Proteomes" id="UP000077037"/>
    </source>
</evidence>
<dbReference type="Gene3D" id="3.30.43.10">
    <property type="entry name" value="Uridine Diphospho-n-acetylenolpyruvylglucosamine Reductase, domain 2"/>
    <property type="match status" value="1"/>
</dbReference>
<dbReference type="InterPro" id="IPR051312">
    <property type="entry name" value="Diverse_Substr_Oxidored"/>
</dbReference>
<accession>A0A157LTU8</accession>
<keyword evidence="3 5" id="KW-0560">Oxidoreductase</keyword>
<dbReference type="SUPFAM" id="SSF55447">
    <property type="entry name" value="CO dehydrogenase flavoprotein C-terminal domain-like"/>
    <property type="match status" value="1"/>
</dbReference>
<evidence type="ECO:0000256" key="3">
    <source>
        <dbReference type="ARBA" id="ARBA00023002"/>
    </source>
</evidence>